<evidence type="ECO:0000313" key="18">
    <source>
        <dbReference type="Proteomes" id="UP000028481"/>
    </source>
</evidence>
<dbReference type="GO" id="GO:0006094">
    <property type="term" value="P:gluconeogenesis"/>
    <property type="evidence" value="ECO:0007669"/>
    <property type="project" value="TreeGrafter"/>
</dbReference>
<keyword evidence="9 13" id="KW-0547">Nucleotide-binding</keyword>
<organism evidence="17 18">
    <name type="scientific">Thermodesulfobacterium commune DSM 2178</name>
    <dbReference type="NCBI Taxonomy" id="289377"/>
    <lineage>
        <taxon>Bacteria</taxon>
        <taxon>Pseudomonadati</taxon>
        <taxon>Thermodesulfobacteriota</taxon>
        <taxon>Thermodesulfobacteria</taxon>
        <taxon>Thermodesulfobacteriales</taxon>
        <taxon>Thermodesulfobacteriaceae</taxon>
        <taxon>Thermodesulfobacterium</taxon>
    </lineage>
</organism>
<dbReference type="InterPro" id="IPR036043">
    <property type="entry name" value="Phosphoglycerate_kinase_sf"/>
</dbReference>
<dbReference type="GO" id="GO:0043531">
    <property type="term" value="F:ADP binding"/>
    <property type="evidence" value="ECO:0007669"/>
    <property type="project" value="TreeGrafter"/>
</dbReference>
<feature type="binding site" evidence="13">
    <location>
        <position position="151"/>
    </location>
    <ligand>
        <name>substrate</name>
    </ligand>
</feature>
<evidence type="ECO:0000256" key="4">
    <source>
        <dbReference type="ARBA" id="ARBA00011245"/>
    </source>
</evidence>
<proteinExistence type="inferred from homology"/>
<comment type="subcellular location">
    <subcellularLocation>
        <location evidence="13">Cytoplasm</location>
    </subcellularLocation>
</comment>
<evidence type="ECO:0000256" key="10">
    <source>
        <dbReference type="ARBA" id="ARBA00022777"/>
    </source>
</evidence>
<dbReference type="EC" id="2.7.2.3" evidence="5 13"/>
<dbReference type="PIRSF" id="PIRSF000724">
    <property type="entry name" value="Pgk"/>
    <property type="match status" value="1"/>
</dbReference>
<comment type="similarity">
    <text evidence="3 13 16">Belongs to the phosphoglycerate kinase family.</text>
</comment>
<dbReference type="PRINTS" id="PR00477">
    <property type="entry name" value="PHGLYCKINASE"/>
</dbReference>
<evidence type="ECO:0000256" key="16">
    <source>
        <dbReference type="RuleBase" id="RU000532"/>
    </source>
</evidence>
<accession>A0A075WTN7</accession>
<dbReference type="PANTHER" id="PTHR11406">
    <property type="entry name" value="PHOSPHOGLYCERATE KINASE"/>
    <property type="match status" value="1"/>
</dbReference>
<dbReference type="RefSeq" id="WP_038060140.1">
    <property type="nucleotide sequence ID" value="NZ_CP008796.1"/>
</dbReference>
<feature type="binding site" evidence="14">
    <location>
        <position position="35"/>
    </location>
    <ligand>
        <name>(2R)-3-phosphoglycerate</name>
        <dbReference type="ChEBI" id="CHEBI:58272"/>
    </ligand>
</feature>
<feature type="binding site" evidence="14">
    <location>
        <position position="151"/>
    </location>
    <ligand>
        <name>(2R)-3-phosphoglycerate</name>
        <dbReference type="ChEBI" id="CHEBI:58272"/>
    </ligand>
</feature>
<dbReference type="HAMAP" id="MF_00145">
    <property type="entry name" value="Phosphoglyc_kinase"/>
    <property type="match status" value="1"/>
</dbReference>
<dbReference type="GO" id="GO:0006096">
    <property type="term" value="P:glycolytic process"/>
    <property type="evidence" value="ECO:0007669"/>
    <property type="project" value="UniProtKB-UniRule"/>
</dbReference>
<comment type="caution">
    <text evidence="13">Lacks conserved residue(s) required for the propagation of feature annotation.</text>
</comment>
<dbReference type="PaxDb" id="289377-HL41_06165"/>
<evidence type="ECO:0000256" key="11">
    <source>
        <dbReference type="ARBA" id="ARBA00022840"/>
    </source>
</evidence>
<dbReference type="Gene3D" id="3.40.50.1260">
    <property type="entry name" value="Phosphoglycerate kinase, N-terminal domain"/>
    <property type="match status" value="2"/>
</dbReference>
<evidence type="ECO:0000256" key="9">
    <source>
        <dbReference type="ARBA" id="ARBA00022741"/>
    </source>
</evidence>
<evidence type="ECO:0000256" key="15">
    <source>
        <dbReference type="PIRSR" id="PIRSR000724-2"/>
    </source>
</evidence>
<feature type="binding site" evidence="13 15">
    <location>
        <position position="320"/>
    </location>
    <ligand>
        <name>ATP</name>
        <dbReference type="ChEBI" id="CHEBI:30616"/>
    </ligand>
</feature>
<evidence type="ECO:0000256" key="12">
    <source>
        <dbReference type="ARBA" id="ARBA00023152"/>
    </source>
</evidence>
<dbReference type="Pfam" id="PF00162">
    <property type="entry name" value="PGK"/>
    <property type="match status" value="1"/>
</dbReference>
<dbReference type="GO" id="GO:0005829">
    <property type="term" value="C:cytosol"/>
    <property type="evidence" value="ECO:0007669"/>
    <property type="project" value="TreeGrafter"/>
</dbReference>
<evidence type="ECO:0000256" key="7">
    <source>
        <dbReference type="ARBA" id="ARBA00022490"/>
    </source>
</evidence>
<keyword evidence="18" id="KW-1185">Reference proteome</keyword>
<dbReference type="Proteomes" id="UP000028481">
    <property type="component" value="Chromosome"/>
</dbReference>
<evidence type="ECO:0000256" key="5">
    <source>
        <dbReference type="ARBA" id="ARBA00013061"/>
    </source>
</evidence>
<protein>
    <recommendedName>
        <fullName evidence="6 13">Phosphoglycerate kinase</fullName>
        <ecNumber evidence="5 13">2.7.2.3</ecNumber>
    </recommendedName>
</protein>
<keyword evidence="7 13" id="KW-0963">Cytoplasm</keyword>
<dbReference type="HOGENOM" id="CLU_025427_0_2_0"/>
<feature type="binding site" evidence="14">
    <location>
        <position position="118"/>
    </location>
    <ligand>
        <name>(2R)-3-phosphoglycerate</name>
        <dbReference type="ChEBI" id="CHEBI:58272"/>
    </ligand>
</feature>
<dbReference type="KEGG" id="tcm:HL41_06165"/>
<comment type="pathway">
    <text evidence="2 13">Carbohydrate degradation; glycolysis; pyruvate from D-glyceraldehyde 3-phosphate: step 2/5.</text>
</comment>
<dbReference type="OrthoDB" id="9808460at2"/>
<dbReference type="eggNOG" id="COG0126">
    <property type="taxonomic scope" value="Bacteria"/>
</dbReference>
<dbReference type="PROSITE" id="PS00111">
    <property type="entry name" value="PGLYCERATE_KINASE"/>
    <property type="match status" value="1"/>
</dbReference>
<dbReference type="InterPro" id="IPR015911">
    <property type="entry name" value="Phosphoglycerate_kinase_CS"/>
</dbReference>
<feature type="binding site" evidence="13 15">
    <location>
        <begin position="346"/>
        <end position="349"/>
    </location>
    <ligand>
        <name>ATP</name>
        <dbReference type="ChEBI" id="CHEBI:30616"/>
    </ligand>
</feature>
<comment type="subunit">
    <text evidence="4 13">Monomer.</text>
</comment>
<keyword evidence="12 13" id="KW-0324">Glycolysis</keyword>
<dbReference type="InterPro" id="IPR015824">
    <property type="entry name" value="Phosphoglycerate_kinase_N"/>
</dbReference>
<name>A0A075WTN7_9BACT</name>
<dbReference type="STRING" id="289377.HL41_06165"/>
<dbReference type="PANTHER" id="PTHR11406:SF23">
    <property type="entry name" value="PHOSPHOGLYCERATE KINASE 1, CHLOROPLASTIC-RELATED"/>
    <property type="match status" value="1"/>
</dbReference>
<dbReference type="InterPro" id="IPR001576">
    <property type="entry name" value="Phosphoglycerate_kinase"/>
</dbReference>
<dbReference type="GO" id="GO:0005524">
    <property type="term" value="F:ATP binding"/>
    <property type="evidence" value="ECO:0007669"/>
    <property type="project" value="UniProtKB-KW"/>
</dbReference>
<feature type="binding site" evidence="13 15">
    <location>
        <position position="202"/>
    </location>
    <ligand>
        <name>ATP</name>
        <dbReference type="ChEBI" id="CHEBI:30616"/>
    </ligand>
</feature>
<keyword evidence="8 13" id="KW-0808">Transferase</keyword>
<comment type="catalytic activity">
    <reaction evidence="1 13 16">
        <text>(2R)-3-phosphoglycerate + ATP = (2R)-3-phospho-glyceroyl phosphate + ADP</text>
        <dbReference type="Rhea" id="RHEA:14801"/>
        <dbReference type="ChEBI" id="CHEBI:30616"/>
        <dbReference type="ChEBI" id="CHEBI:57604"/>
        <dbReference type="ChEBI" id="CHEBI:58272"/>
        <dbReference type="ChEBI" id="CHEBI:456216"/>
        <dbReference type="EC" id="2.7.2.3"/>
    </reaction>
</comment>
<dbReference type="AlphaFoldDB" id="A0A075WTN7"/>
<dbReference type="EMBL" id="CP008796">
    <property type="protein sequence ID" value="AIH04345.1"/>
    <property type="molecule type" value="Genomic_DNA"/>
</dbReference>
<evidence type="ECO:0000256" key="2">
    <source>
        <dbReference type="ARBA" id="ARBA00004838"/>
    </source>
</evidence>
<dbReference type="GO" id="GO:0004618">
    <property type="term" value="F:phosphoglycerate kinase activity"/>
    <property type="evidence" value="ECO:0007669"/>
    <property type="project" value="UniProtKB-UniRule"/>
</dbReference>
<evidence type="ECO:0000256" key="13">
    <source>
        <dbReference type="HAMAP-Rule" id="MF_00145"/>
    </source>
</evidence>
<feature type="binding site" evidence="13 14">
    <location>
        <begin position="20"/>
        <end position="22"/>
    </location>
    <ligand>
        <name>substrate</name>
    </ligand>
</feature>
<evidence type="ECO:0000256" key="8">
    <source>
        <dbReference type="ARBA" id="ARBA00022679"/>
    </source>
</evidence>
<dbReference type="SUPFAM" id="SSF53748">
    <property type="entry name" value="Phosphoglycerate kinase"/>
    <property type="match status" value="1"/>
</dbReference>
<evidence type="ECO:0000256" key="1">
    <source>
        <dbReference type="ARBA" id="ARBA00000642"/>
    </source>
</evidence>
<keyword evidence="10 13" id="KW-0418">Kinase</keyword>
<evidence type="ECO:0000256" key="6">
    <source>
        <dbReference type="ARBA" id="ARBA00016471"/>
    </source>
</evidence>
<evidence type="ECO:0000256" key="14">
    <source>
        <dbReference type="PIRSR" id="PIRSR000724-1"/>
    </source>
</evidence>
<dbReference type="FunFam" id="3.40.50.1260:FF:000006">
    <property type="entry name" value="Phosphoglycerate kinase"/>
    <property type="match status" value="1"/>
</dbReference>
<evidence type="ECO:0000313" key="17">
    <source>
        <dbReference type="EMBL" id="AIH04345.1"/>
    </source>
</evidence>
<gene>
    <name evidence="13 17" type="primary">pgk</name>
    <name evidence="17" type="ORF">HL41_06165</name>
</gene>
<dbReference type="UniPathway" id="UPA00109">
    <property type="reaction ID" value="UER00185"/>
</dbReference>
<keyword evidence="11 13" id="KW-0067">ATP-binding</keyword>
<dbReference type="FunFam" id="3.40.50.1260:FF:000031">
    <property type="entry name" value="Phosphoglycerate kinase 1"/>
    <property type="match status" value="1"/>
</dbReference>
<reference evidence="17 18" key="1">
    <citation type="journal article" date="2015" name="Genome Announc.">
        <title>Genome Sequence of a Sulfate-Reducing Thermophilic Bacterium, Thermodesulfobacterium commune DSM 2178T (Phylum Thermodesulfobacteria).</title>
        <authorList>
            <person name="Bhatnagar S."/>
            <person name="Badger J.H."/>
            <person name="Madupu R."/>
            <person name="Khouri H.M."/>
            <person name="O'Connor E.M."/>
            <person name="Robb F.T."/>
            <person name="Ward N.L."/>
            <person name="Eisen J.A."/>
        </authorList>
    </citation>
    <scope>NUCLEOTIDE SEQUENCE [LARGE SCALE GENOMIC DNA]</scope>
    <source>
        <strain evidence="17 18">DSM 2178</strain>
    </source>
</reference>
<feature type="binding site" evidence="13">
    <location>
        <position position="35"/>
    </location>
    <ligand>
        <name>substrate</name>
    </ligand>
</feature>
<feature type="binding site" evidence="13">
    <location>
        <position position="118"/>
    </location>
    <ligand>
        <name>substrate</name>
    </ligand>
</feature>
<evidence type="ECO:0000256" key="3">
    <source>
        <dbReference type="ARBA" id="ARBA00008982"/>
    </source>
</evidence>
<sequence length="389" mass="43196">MLKTLRDFDLKGKKVFIRVDFNVPLENGKILDDTRIVESLSTITHVLHSYGKVILCSHLGRPKGKRVPEFSLRPVYEYLKTVFKDREVKFLEDFLSPEAEKELENLKEGEILLLENIRFYEGETKNDPDFAKALAKFADIYINDAFSVSHRAHASVVGVPLLVKEKGIGFQMEKELKYLSKIVGKPERPFYAVVGGSKVSTKIGVLKSLLNKLDKLIIGGAMANTFLAAKGYSVGDSFVEEEYIEVAKEILKEAKEKEVKIYLPVDVVVENNGQVLAKGLREIVKEDKVFDIGKETVKLFCRSLDGAKTVVWNGPLGYFEKPPFDYGTVEIARKIASLTCTTIAGGGDTLSAIKYACVETGFSYVSTAGGAFLEYLEGKDLPGILALTK</sequence>
<feature type="binding site" evidence="13 14">
    <location>
        <begin position="58"/>
        <end position="61"/>
    </location>
    <ligand>
        <name>substrate</name>
    </ligand>
</feature>